<dbReference type="OrthoDB" id="1927263at2759"/>
<dbReference type="GO" id="GO:0006355">
    <property type="term" value="P:regulation of DNA-templated transcription"/>
    <property type="evidence" value="ECO:0000318"/>
    <property type="project" value="GO_Central"/>
</dbReference>
<dbReference type="EnsemblPlants" id="Pp3c26_2600V3.1">
    <property type="protein sequence ID" value="Pp3c26_2600V3.1"/>
    <property type="gene ID" value="Pp3c26_2600"/>
</dbReference>
<feature type="domain" description="Myb-like" evidence="2">
    <location>
        <begin position="42"/>
        <end position="104"/>
    </location>
</feature>
<dbReference type="Gramene" id="Pp3c26_2630V3.2">
    <property type="protein sequence ID" value="Pp3c26_2630V3.2"/>
    <property type="gene ID" value="Pp3c26_2630"/>
</dbReference>
<sequence length="282" mass="31126">MQEVAGGPASGGGESRPPCAATKSVSMSPRMEGPDKGQRGLRWTKHESLILVAAKSKELDRSLDSSAKGVDASDVKWVTIFQYCKDLGVERDASQCRKRWHSLYKDYKKIKDYEKLRGGSYWRMSAEQRREQKLASSFEHEVFDVLEDYCKKLPAVSTKATPEAAAVGKEEAGAGTGAGADEVESPGNGVSSEECGVGCSTDVTGCPKMEGSPTKRKKRKRRPESMEERLLAAVESTSRNLQLQLRHDRELRTEEGKDLMKVLDRLLTSVGRIAEALEVRRS</sequence>
<feature type="region of interest" description="Disordered" evidence="1">
    <location>
        <begin position="1"/>
        <end position="39"/>
    </location>
</feature>
<evidence type="ECO:0000313" key="4">
    <source>
        <dbReference type="EnsemblPlants" id="Pp3c26_2600V3.1"/>
    </source>
</evidence>
<dbReference type="Gramene" id="Pp3c26_2600V3.2">
    <property type="protein sequence ID" value="Pp3c26_2600V3.2"/>
    <property type="gene ID" value="Pp3c26_2600"/>
</dbReference>
<dbReference type="Proteomes" id="UP000006727">
    <property type="component" value="Chromosome 26"/>
</dbReference>
<dbReference type="PROSITE" id="PS50090">
    <property type="entry name" value="MYB_LIKE"/>
    <property type="match status" value="1"/>
</dbReference>
<keyword evidence="5" id="KW-1185">Reference proteome</keyword>
<dbReference type="EMBL" id="ABEU02000026">
    <property type="protein sequence ID" value="PNR26663.1"/>
    <property type="molecule type" value="Genomic_DNA"/>
</dbReference>
<dbReference type="STRING" id="3218.A0A2K1IBK6"/>
<evidence type="ECO:0000256" key="1">
    <source>
        <dbReference type="SAM" id="MobiDB-lite"/>
    </source>
</evidence>
<organism evidence="3">
    <name type="scientific">Physcomitrium patens</name>
    <name type="common">Spreading-leaved earth moss</name>
    <name type="synonym">Physcomitrella patens</name>
    <dbReference type="NCBI Taxonomy" id="3218"/>
    <lineage>
        <taxon>Eukaryota</taxon>
        <taxon>Viridiplantae</taxon>
        <taxon>Streptophyta</taxon>
        <taxon>Embryophyta</taxon>
        <taxon>Bryophyta</taxon>
        <taxon>Bryophytina</taxon>
        <taxon>Bryopsida</taxon>
        <taxon>Funariidae</taxon>
        <taxon>Funariales</taxon>
        <taxon>Funariaceae</taxon>
        <taxon>Physcomitrium</taxon>
    </lineage>
</organism>
<dbReference type="EnsemblPlants" id="Pp3c26_2630V3.1">
    <property type="protein sequence ID" value="Pp3c26_2630V3.1"/>
    <property type="gene ID" value="Pp3c26_2630"/>
</dbReference>
<dbReference type="GeneID" id="112277700"/>
<dbReference type="EnsemblPlants" id="Pp3c26_2600V3.2">
    <property type="protein sequence ID" value="Pp3c26_2600V3.2"/>
    <property type="gene ID" value="Pp3c26_2600"/>
</dbReference>
<dbReference type="Gramene" id="Pp3c26_2630V3.1">
    <property type="protein sequence ID" value="Pp3c26_2630V3.1"/>
    <property type="gene ID" value="Pp3c26_2630"/>
</dbReference>
<feature type="region of interest" description="Disordered" evidence="1">
    <location>
        <begin position="160"/>
        <end position="227"/>
    </location>
</feature>
<dbReference type="PANTHER" id="PTHR47211:SF2">
    <property type="entry name" value="TRIHELIX TRANSCRIPTION FACTOR ASR3"/>
    <property type="match status" value="1"/>
</dbReference>
<dbReference type="RefSeq" id="XP_024366094.1">
    <property type="nucleotide sequence ID" value="XM_024510326.2"/>
</dbReference>
<dbReference type="EnsemblPlants" id="Pp3c26_2630V3.2">
    <property type="protein sequence ID" value="Pp3c26_2630V3.2"/>
    <property type="gene ID" value="Pp3c26_2630"/>
</dbReference>
<reference evidence="3 5" key="2">
    <citation type="journal article" date="2018" name="Plant J.">
        <title>The Physcomitrella patens chromosome-scale assembly reveals moss genome structure and evolution.</title>
        <authorList>
            <person name="Lang D."/>
            <person name="Ullrich K.K."/>
            <person name="Murat F."/>
            <person name="Fuchs J."/>
            <person name="Jenkins J."/>
            <person name="Haas F.B."/>
            <person name="Piednoel M."/>
            <person name="Gundlach H."/>
            <person name="Van Bel M."/>
            <person name="Meyberg R."/>
            <person name="Vives C."/>
            <person name="Morata J."/>
            <person name="Symeonidi A."/>
            <person name="Hiss M."/>
            <person name="Muchero W."/>
            <person name="Kamisugi Y."/>
            <person name="Saleh O."/>
            <person name="Blanc G."/>
            <person name="Decker E.L."/>
            <person name="van Gessel N."/>
            <person name="Grimwood J."/>
            <person name="Hayes R.D."/>
            <person name="Graham S.W."/>
            <person name="Gunter L.E."/>
            <person name="McDaniel S.F."/>
            <person name="Hoernstein S.N.W."/>
            <person name="Larsson A."/>
            <person name="Li F.W."/>
            <person name="Perroud P.F."/>
            <person name="Phillips J."/>
            <person name="Ranjan P."/>
            <person name="Rokshar D.S."/>
            <person name="Rothfels C.J."/>
            <person name="Schneider L."/>
            <person name="Shu S."/>
            <person name="Stevenson D.W."/>
            <person name="Thummler F."/>
            <person name="Tillich M."/>
            <person name="Villarreal Aguilar J.C."/>
            <person name="Widiez T."/>
            <person name="Wong G.K."/>
            <person name="Wymore A."/>
            <person name="Zhang Y."/>
            <person name="Zimmer A.D."/>
            <person name="Quatrano R.S."/>
            <person name="Mayer K.F.X."/>
            <person name="Goodstein D."/>
            <person name="Casacuberta J.M."/>
            <person name="Vandepoele K."/>
            <person name="Reski R."/>
            <person name="Cuming A.C."/>
            <person name="Tuskan G.A."/>
            <person name="Maumus F."/>
            <person name="Salse J."/>
            <person name="Schmutz J."/>
            <person name="Rensing S.A."/>
        </authorList>
    </citation>
    <scope>NUCLEOTIDE SEQUENCE [LARGE SCALE GENOMIC DNA]</scope>
    <source>
        <strain evidence="4 5">cv. Gransden 2004</strain>
    </source>
</reference>
<dbReference type="InterPro" id="IPR001005">
    <property type="entry name" value="SANT/Myb"/>
</dbReference>
<accession>A0A2K1IBK6</accession>
<protein>
    <recommendedName>
        <fullName evidence="2">Myb-like domain-containing protein</fullName>
    </recommendedName>
</protein>
<proteinExistence type="predicted"/>
<gene>
    <name evidence="4" type="primary">LOC112277700</name>
    <name evidence="3" type="ORF">PHYPA_030144</name>
</gene>
<dbReference type="PANTHER" id="PTHR47211">
    <property type="entry name" value="TRIHELIX TRANSCRIPTION FACTOR ASR3"/>
    <property type="match status" value="1"/>
</dbReference>
<dbReference type="Gene3D" id="1.10.10.60">
    <property type="entry name" value="Homeodomain-like"/>
    <property type="match status" value="1"/>
</dbReference>
<evidence type="ECO:0000313" key="3">
    <source>
        <dbReference type="EMBL" id="PNR26663.1"/>
    </source>
</evidence>
<evidence type="ECO:0000259" key="2">
    <source>
        <dbReference type="PROSITE" id="PS50090"/>
    </source>
</evidence>
<evidence type="ECO:0000313" key="5">
    <source>
        <dbReference type="Proteomes" id="UP000006727"/>
    </source>
</evidence>
<dbReference type="Pfam" id="PF13837">
    <property type="entry name" value="Myb_DNA-bind_4"/>
    <property type="match status" value="1"/>
</dbReference>
<dbReference type="GO" id="GO:0005634">
    <property type="term" value="C:nucleus"/>
    <property type="evidence" value="ECO:0000318"/>
    <property type="project" value="GO_Central"/>
</dbReference>
<dbReference type="InterPro" id="IPR044822">
    <property type="entry name" value="Myb_DNA-bind_4"/>
</dbReference>
<name>A0A2K1IBK6_PHYPA</name>
<reference evidence="3 5" key="1">
    <citation type="journal article" date="2008" name="Science">
        <title>The Physcomitrella genome reveals evolutionary insights into the conquest of land by plants.</title>
        <authorList>
            <person name="Rensing S."/>
            <person name="Lang D."/>
            <person name="Zimmer A."/>
            <person name="Terry A."/>
            <person name="Salamov A."/>
            <person name="Shapiro H."/>
            <person name="Nishiyama T."/>
            <person name="Perroud P.-F."/>
            <person name="Lindquist E."/>
            <person name="Kamisugi Y."/>
            <person name="Tanahashi T."/>
            <person name="Sakakibara K."/>
            <person name="Fujita T."/>
            <person name="Oishi K."/>
            <person name="Shin-I T."/>
            <person name="Kuroki Y."/>
            <person name="Toyoda A."/>
            <person name="Suzuki Y."/>
            <person name="Hashimoto A."/>
            <person name="Yamaguchi K."/>
            <person name="Sugano A."/>
            <person name="Kohara Y."/>
            <person name="Fujiyama A."/>
            <person name="Anterola A."/>
            <person name="Aoki S."/>
            <person name="Ashton N."/>
            <person name="Barbazuk W.B."/>
            <person name="Barker E."/>
            <person name="Bennetzen J."/>
            <person name="Bezanilla M."/>
            <person name="Blankenship R."/>
            <person name="Cho S.H."/>
            <person name="Dutcher S."/>
            <person name="Estelle M."/>
            <person name="Fawcett J.A."/>
            <person name="Gundlach H."/>
            <person name="Hanada K."/>
            <person name="Heyl A."/>
            <person name="Hicks K.A."/>
            <person name="Hugh J."/>
            <person name="Lohr M."/>
            <person name="Mayer K."/>
            <person name="Melkozernov A."/>
            <person name="Murata T."/>
            <person name="Nelson D."/>
            <person name="Pils B."/>
            <person name="Prigge M."/>
            <person name="Reiss B."/>
            <person name="Renner T."/>
            <person name="Rombauts S."/>
            <person name="Rushton P."/>
            <person name="Sanderfoot A."/>
            <person name="Schween G."/>
            <person name="Shiu S.-H."/>
            <person name="Stueber K."/>
            <person name="Theodoulou F.L."/>
            <person name="Tu H."/>
            <person name="Van de Peer Y."/>
            <person name="Verrier P.J."/>
            <person name="Waters E."/>
            <person name="Wood A."/>
            <person name="Yang L."/>
            <person name="Cove D."/>
            <person name="Cuming A."/>
            <person name="Hasebe M."/>
            <person name="Lucas S."/>
            <person name="Mishler D.B."/>
            <person name="Reski R."/>
            <person name="Grigoriev I."/>
            <person name="Quatrano R.S."/>
            <person name="Boore J.L."/>
        </authorList>
    </citation>
    <scope>NUCLEOTIDE SEQUENCE [LARGE SCALE GENOMIC DNA]</scope>
    <source>
        <strain evidence="4 5">cv. Gransden 2004</strain>
    </source>
</reference>
<dbReference type="Gramene" id="Pp3c26_2600V3.1">
    <property type="protein sequence ID" value="Pp3c26_2600V3.1"/>
    <property type="gene ID" value="Pp3c26_2600"/>
</dbReference>
<reference evidence="4" key="3">
    <citation type="submission" date="2020-12" db="UniProtKB">
        <authorList>
            <consortium name="EnsemblPlants"/>
        </authorList>
    </citation>
    <scope>IDENTIFICATION</scope>
</reference>
<dbReference type="AlphaFoldDB" id="A0A2K1IBK6"/>